<proteinExistence type="predicted"/>
<sequence>MEWLNEPDFLEWDFHNMHCLIIRNDLGVLCGYVGISKEHELYQTNYCKFKVHGGISFTGNDVAGMKGDLFYFGFDCARARDLIPKFETFNINFIDDGGFKTYRNIEYVKEHVKNLAYQLHYRTYIIDELL</sequence>
<evidence type="ECO:0000313" key="2">
    <source>
        <dbReference type="Proteomes" id="UP000009273"/>
    </source>
</evidence>
<dbReference type="OrthoDB" id="20262at10239"/>
<name>G3MBB5_9CAUD</name>
<protein>
    <submittedName>
        <fullName evidence="1">Gp45</fullName>
    </submittedName>
</protein>
<dbReference type="RefSeq" id="YP_009015356.1">
    <property type="nucleotide sequence ID" value="NC_023719.1"/>
</dbReference>
<dbReference type="GeneID" id="18563264"/>
<dbReference type="EMBL" id="JN638751">
    <property type="protein sequence ID" value="AEO93316.1"/>
    <property type="molecule type" value="Genomic_DNA"/>
</dbReference>
<evidence type="ECO:0000313" key="1">
    <source>
        <dbReference type="EMBL" id="AEO93316.1"/>
    </source>
</evidence>
<organism evidence="1 2">
    <name type="scientific">Bacillus phage G</name>
    <dbReference type="NCBI Taxonomy" id="2884420"/>
    <lineage>
        <taxon>Viruses</taxon>
        <taxon>Duplodnaviria</taxon>
        <taxon>Heunggongvirae</taxon>
        <taxon>Uroviricota</taxon>
        <taxon>Caudoviricetes</taxon>
        <taxon>Donellivirus</taxon>
        <taxon>Donellivirus gee</taxon>
    </lineage>
</organism>
<keyword evidence="2" id="KW-1185">Reference proteome</keyword>
<dbReference type="Proteomes" id="UP000009273">
    <property type="component" value="Segment"/>
</dbReference>
<reference evidence="1 2" key="1">
    <citation type="submission" date="2011-09" db="EMBL/GenBank/DDBJ databases">
        <authorList>
            <person name="Pope W.H."/>
            <person name="Pedulla M.L."/>
            <person name="Ford M.E."/>
            <person name="Peebles C.L."/>
            <person name="Hatfull G.H."/>
            <person name="Hendrix R.W."/>
        </authorList>
    </citation>
    <scope>NUCLEOTIDE SEQUENCE [LARGE SCALE GENOMIC DNA]</scope>
    <source>
        <strain evidence="1">G</strain>
    </source>
</reference>
<gene>
    <name evidence="1" type="primary">45</name>
    <name evidence="1" type="ORF">G_45</name>
</gene>
<accession>G3MBB5</accession>
<dbReference type="KEGG" id="vg:18563264"/>